<evidence type="ECO:0000313" key="1">
    <source>
        <dbReference type="EMBL" id="EUB58034.1"/>
    </source>
</evidence>
<dbReference type="KEGG" id="egl:EGR_07140"/>
<dbReference type="CTD" id="36342855"/>
<keyword evidence="2" id="KW-1185">Reference proteome</keyword>
<gene>
    <name evidence="1" type="ORF">EGR_07140</name>
</gene>
<dbReference type="AlphaFoldDB" id="W6UX07"/>
<dbReference type="RefSeq" id="XP_024349230.1">
    <property type="nucleotide sequence ID" value="XM_024496389.1"/>
</dbReference>
<accession>W6UX07</accession>
<evidence type="ECO:0000313" key="2">
    <source>
        <dbReference type="Proteomes" id="UP000019149"/>
    </source>
</evidence>
<name>W6UX07_ECHGR</name>
<sequence length="162" mass="18361">MDGGVEWMGVRWNSTHVPCIAICEVWIGATTPLHITHNPTHTFLVNNADGWMREIVITDVWLYQAAHICFTSILVLELSNGGDPHTEGTAWQQRRQQQQQHCLPLHRLNVCVYGCVCMEALKSRKRAKSKERMIDLFSFRQFLLVRGEGVLLPRTCVCSGGS</sequence>
<dbReference type="Proteomes" id="UP000019149">
    <property type="component" value="Unassembled WGS sequence"/>
</dbReference>
<reference evidence="1 2" key="1">
    <citation type="journal article" date="2013" name="Nat. Genet.">
        <title>The genome of the hydatid tapeworm Echinococcus granulosus.</title>
        <authorList>
            <person name="Zheng H."/>
            <person name="Zhang W."/>
            <person name="Zhang L."/>
            <person name="Zhang Z."/>
            <person name="Li J."/>
            <person name="Lu G."/>
            <person name="Zhu Y."/>
            <person name="Wang Y."/>
            <person name="Huang Y."/>
            <person name="Liu J."/>
            <person name="Kang H."/>
            <person name="Chen J."/>
            <person name="Wang L."/>
            <person name="Chen A."/>
            <person name="Yu S."/>
            <person name="Gao Z."/>
            <person name="Jin L."/>
            <person name="Gu W."/>
            <person name="Wang Z."/>
            <person name="Zhao L."/>
            <person name="Shi B."/>
            <person name="Wen H."/>
            <person name="Lin R."/>
            <person name="Jones M.K."/>
            <person name="Brejova B."/>
            <person name="Vinar T."/>
            <person name="Zhao G."/>
            <person name="McManus D.P."/>
            <person name="Chen Z."/>
            <person name="Zhou Y."/>
            <person name="Wang S."/>
        </authorList>
    </citation>
    <scope>NUCLEOTIDE SEQUENCE [LARGE SCALE GENOMIC DNA]</scope>
</reference>
<organism evidence="1 2">
    <name type="scientific">Echinococcus granulosus</name>
    <name type="common">Hydatid tapeworm</name>
    <dbReference type="NCBI Taxonomy" id="6210"/>
    <lineage>
        <taxon>Eukaryota</taxon>
        <taxon>Metazoa</taxon>
        <taxon>Spiralia</taxon>
        <taxon>Lophotrochozoa</taxon>
        <taxon>Platyhelminthes</taxon>
        <taxon>Cestoda</taxon>
        <taxon>Eucestoda</taxon>
        <taxon>Cyclophyllidea</taxon>
        <taxon>Taeniidae</taxon>
        <taxon>Echinococcus</taxon>
        <taxon>Echinococcus granulosus group</taxon>
    </lineage>
</organism>
<proteinExistence type="predicted"/>
<comment type="caution">
    <text evidence="1">The sequence shown here is derived from an EMBL/GenBank/DDBJ whole genome shotgun (WGS) entry which is preliminary data.</text>
</comment>
<dbReference type="GeneID" id="36342855"/>
<protein>
    <submittedName>
        <fullName evidence="1">Uncharacterized protein</fullName>
    </submittedName>
</protein>
<dbReference type="EMBL" id="APAU02000070">
    <property type="protein sequence ID" value="EUB58034.1"/>
    <property type="molecule type" value="Genomic_DNA"/>
</dbReference>